<dbReference type="Gene3D" id="1.20.120.530">
    <property type="entry name" value="GntR ligand-binding domain-like"/>
    <property type="match status" value="1"/>
</dbReference>
<comment type="caution">
    <text evidence="4">The sequence shown here is derived from an EMBL/GenBank/DDBJ whole genome shotgun (WGS) entry which is preliminary data.</text>
</comment>
<dbReference type="InterPro" id="IPR008920">
    <property type="entry name" value="TF_FadR/GntR_C"/>
</dbReference>
<dbReference type="PROSITE" id="PS50949">
    <property type="entry name" value="HTH_GNTR"/>
    <property type="match status" value="1"/>
</dbReference>
<dbReference type="GO" id="GO:0003700">
    <property type="term" value="F:DNA-binding transcription factor activity"/>
    <property type="evidence" value="ECO:0007669"/>
    <property type="project" value="InterPro"/>
</dbReference>
<dbReference type="GO" id="GO:0003677">
    <property type="term" value="F:DNA binding"/>
    <property type="evidence" value="ECO:0007669"/>
    <property type="project" value="UniProtKB-KW"/>
</dbReference>
<dbReference type="SMART" id="SM00345">
    <property type="entry name" value="HTH_GNTR"/>
    <property type="match status" value="1"/>
</dbReference>
<dbReference type="InterPro" id="IPR000524">
    <property type="entry name" value="Tscrpt_reg_HTH_GntR"/>
</dbReference>
<keyword evidence="1" id="KW-0805">Transcription regulation</keyword>
<dbReference type="EMBL" id="MBQD01000022">
    <property type="protein sequence ID" value="OCL33422.1"/>
    <property type="molecule type" value="Genomic_DNA"/>
</dbReference>
<dbReference type="Proteomes" id="UP000093501">
    <property type="component" value="Unassembled WGS sequence"/>
</dbReference>
<dbReference type="SUPFAM" id="SSF48008">
    <property type="entry name" value="GntR ligand-binding domain-like"/>
    <property type="match status" value="1"/>
</dbReference>
<evidence type="ECO:0000256" key="3">
    <source>
        <dbReference type="ARBA" id="ARBA00023163"/>
    </source>
</evidence>
<organism evidence="4 5">
    <name type="scientific">Tessaracoccus lapidicaptus</name>
    <dbReference type="NCBI Taxonomy" id="1427523"/>
    <lineage>
        <taxon>Bacteria</taxon>
        <taxon>Bacillati</taxon>
        <taxon>Actinomycetota</taxon>
        <taxon>Actinomycetes</taxon>
        <taxon>Propionibacteriales</taxon>
        <taxon>Propionibacteriaceae</taxon>
        <taxon>Tessaracoccus</taxon>
    </lineage>
</organism>
<evidence type="ECO:0000313" key="4">
    <source>
        <dbReference type="EMBL" id="OCL33422.1"/>
    </source>
</evidence>
<gene>
    <name evidence="4" type="ORF">BCR15_06285</name>
</gene>
<dbReference type="SMART" id="SM00895">
    <property type="entry name" value="FCD"/>
    <property type="match status" value="1"/>
</dbReference>
<dbReference type="InterPro" id="IPR011711">
    <property type="entry name" value="GntR_C"/>
</dbReference>
<name>A0A1C0ALF5_9ACTN</name>
<dbReference type="AlphaFoldDB" id="A0A1C0ALF5"/>
<dbReference type="InterPro" id="IPR036390">
    <property type="entry name" value="WH_DNA-bd_sf"/>
</dbReference>
<keyword evidence="3" id="KW-0804">Transcription</keyword>
<evidence type="ECO:0000256" key="1">
    <source>
        <dbReference type="ARBA" id="ARBA00023015"/>
    </source>
</evidence>
<dbReference type="PANTHER" id="PTHR43537:SF44">
    <property type="entry name" value="GNTR FAMILY REGULATORY PROTEIN"/>
    <property type="match status" value="1"/>
</dbReference>
<dbReference type="Gene3D" id="1.10.10.10">
    <property type="entry name" value="Winged helix-like DNA-binding domain superfamily/Winged helix DNA-binding domain"/>
    <property type="match status" value="1"/>
</dbReference>
<dbReference type="Pfam" id="PF07729">
    <property type="entry name" value="FCD"/>
    <property type="match status" value="1"/>
</dbReference>
<keyword evidence="2" id="KW-0238">DNA-binding</keyword>
<reference evidence="5" key="1">
    <citation type="submission" date="2016-07" db="EMBL/GenBank/DDBJ databases">
        <authorList>
            <person name="Florea S."/>
            <person name="Webb J.S."/>
            <person name="Jaromczyk J."/>
            <person name="Schardl C.L."/>
        </authorList>
    </citation>
    <scope>NUCLEOTIDE SEQUENCE [LARGE SCALE GENOMIC DNA]</scope>
    <source>
        <strain evidence="5">IPBSL-7</strain>
    </source>
</reference>
<dbReference type="Pfam" id="PF00392">
    <property type="entry name" value="GntR"/>
    <property type="match status" value="1"/>
</dbReference>
<evidence type="ECO:0000313" key="5">
    <source>
        <dbReference type="Proteomes" id="UP000093501"/>
    </source>
</evidence>
<sequence length="224" mass="24529">MADVVADRLGADIVAGVLRPGDGFTLQGLIDRFAVSRTVAREAMRLLEEMSLVAARPRIGITVLPPDAWDRFNPRLIRWRLDSPHRDEQLRSLTELREAVEPAAARLAAERATPAERERLVHLAHDLRDAATTIDGAALARIDIEYHTALLAASHNEMFAALTGAVAEVLDGRIRLGLQPSPPEADALDLHLLLARSVADGDRAAAERHARALVHEVRDALARR</sequence>
<dbReference type="RefSeq" id="WP_068751987.1">
    <property type="nucleotide sequence ID" value="NZ_LR214441.1"/>
</dbReference>
<protein>
    <submittedName>
        <fullName evidence="4">Uncharacterized protein</fullName>
    </submittedName>
</protein>
<dbReference type="SUPFAM" id="SSF46785">
    <property type="entry name" value="Winged helix' DNA-binding domain"/>
    <property type="match status" value="1"/>
</dbReference>
<accession>A0A1C0ALF5</accession>
<evidence type="ECO:0000256" key="2">
    <source>
        <dbReference type="ARBA" id="ARBA00023125"/>
    </source>
</evidence>
<dbReference type="PANTHER" id="PTHR43537">
    <property type="entry name" value="TRANSCRIPTIONAL REGULATOR, GNTR FAMILY"/>
    <property type="match status" value="1"/>
</dbReference>
<dbReference type="InterPro" id="IPR036388">
    <property type="entry name" value="WH-like_DNA-bd_sf"/>
</dbReference>
<proteinExistence type="predicted"/>
<keyword evidence="5" id="KW-1185">Reference proteome</keyword>